<dbReference type="EMBL" id="JAATNW010000002">
    <property type="protein sequence ID" value="NMH59097.1"/>
    <property type="molecule type" value="Genomic_DNA"/>
</dbReference>
<reference evidence="1 2" key="1">
    <citation type="submission" date="2020-03" db="EMBL/GenBank/DDBJ databases">
        <title>Alteromonas ponticola sp. nov., isolated from seawater.</title>
        <authorList>
            <person name="Yoon J.-H."/>
            <person name="Kim Y.-O."/>
        </authorList>
    </citation>
    <scope>NUCLEOTIDE SEQUENCE [LARGE SCALE GENOMIC DNA]</scope>
    <source>
        <strain evidence="1 2">MYP5</strain>
    </source>
</reference>
<organism evidence="1 2">
    <name type="scientific">Alteromonas ponticola</name>
    <dbReference type="NCBI Taxonomy" id="2720613"/>
    <lineage>
        <taxon>Bacteria</taxon>
        <taxon>Pseudomonadati</taxon>
        <taxon>Pseudomonadota</taxon>
        <taxon>Gammaproteobacteria</taxon>
        <taxon>Alteromonadales</taxon>
        <taxon>Alteromonadaceae</taxon>
        <taxon>Alteromonas/Salinimonas group</taxon>
        <taxon>Alteromonas</taxon>
    </lineage>
</organism>
<evidence type="ECO:0000313" key="1">
    <source>
        <dbReference type="EMBL" id="NMH59097.1"/>
    </source>
</evidence>
<keyword evidence="2" id="KW-1185">Reference proteome</keyword>
<evidence type="ECO:0000313" key="2">
    <source>
        <dbReference type="Proteomes" id="UP000709336"/>
    </source>
</evidence>
<protein>
    <recommendedName>
        <fullName evidence="3">HEAT repeat domain-containing protein</fullName>
    </recommendedName>
</protein>
<accession>A0ABX1R0W1</accession>
<dbReference type="Proteomes" id="UP000709336">
    <property type="component" value="Unassembled WGS sequence"/>
</dbReference>
<gene>
    <name evidence="1" type="ORF">HCJ96_03560</name>
</gene>
<dbReference type="RefSeq" id="WP_169209671.1">
    <property type="nucleotide sequence ID" value="NZ_JAATNW010000002.1"/>
</dbReference>
<evidence type="ECO:0008006" key="3">
    <source>
        <dbReference type="Google" id="ProtNLM"/>
    </source>
</evidence>
<proteinExistence type="predicted"/>
<sequence>MVSRIMLLLILFTLVPVCAIEISEQELDTLQRFTSDSHKATTLATSSVTQNTRDPLLLSIWERSRKLKQLQTLTHPAASERDFVSTLLNSNEILTLRNPDHPQHLLTIVDIAREARATEYLWKVNAKRRQLHERWQSERWNWTDIANHTDKSDQAALISWLDNLHVNEISDVADNFYQHAEGNPFDSNHVLVKLALTSQNPALLQRLVEQPADQYSHMALQLLTEIEDTAAVSTYLHALKNSALESQALLMLAKHYAHYDEVQVTLVNALKSEKSKWHAAMAITVITEQNTAESLARHIDGHAGKANQLALSHLLGLNQ</sequence>
<comment type="caution">
    <text evidence="1">The sequence shown here is derived from an EMBL/GenBank/DDBJ whole genome shotgun (WGS) entry which is preliminary data.</text>
</comment>
<name>A0ABX1R0W1_9ALTE</name>